<sequence>KTLVYIFTVQSWFKNDDHGNWSYVCETNCHANDSSKSYKF</sequence>
<evidence type="ECO:0000313" key="2">
    <source>
        <dbReference type="Proteomes" id="UP000789901"/>
    </source>
</evidence>
<accession>A0ABN7UST0</accession>
<dbReference type="EMBL" id="CAJVQB010005687">
    <property type="protein sequence ID" value="CAG8667862.1"/>
    <property type="molecule type" value="Genomic_DNA"/>
</dbReference>
<dbReference type="Proteomes" id="UP000789901">
    <property type="component" value="Unassembled WGS sequence"/>
</dbReference>
<protein>
    <submittedName>
        <fullName evidence="1">32118_t:CDS:1</fullName>
    </submittedName>
</protein>
<gene>
    <name evidence="1" type="ORF">GMARGA_LOCUS10251</name>
</gene>
<feature type="non-terminal residue" evidence="1">
    <location>
        <position position="1"/>
    </location>
</feature>
<name>A0ABN7UST0_GIGMA</name>
<keyword evidence="2" id="KW-1185">Reference proteome</keyword>
<reference evidence="1 2" key="1">
    <citation type="submission" date="2021-06" db="EMBL/GenBank/DDBJ databases">
        <authorList>
            <person name="Kallberg Y."/>
            <person name="Tangrot J."/>
            <person name="Rosling A."/>
        </authorList>
    </citation>
    <scope>NUCLEOTIDE SEQUENCE [LARGE SCALE GENOMIC DNA]</scope>
    <source>
        <strain evidence="1 2">120-4 pot B 10/14</strain>
    </source>
</reference>
<evidence type="ECO:0000313" key="1">
    <source>
        <dbReference type="EMBL" id="CAG8667862.1"/>
    </source>
</evidence>
<comment type="caution">
    <text evidence="1">The sequence shown here is derived from an EMBL/GenBank/DDBJ whole genome shotgun (WGS) entry which is preliminary data.</text>
</comment>
<proteinExistence type="predicted"/>
<organism evidence="1 2">
    <name type="scientific">Gigaspora margarita</name>
    <dbReference type="NCBI Taxonomy" id="4874"/>
    <lineage>
        <taxon>Eukaryota</taxon>
        <taxon>Fungi</taxon>
        <taxon>Fungi incertae sedis</taxon>
        <taxon>Mucoromycota</taxon>
        <taxon>Glomeromycotina</taxon>
        <taxon>Glomeromycetes</taxon>
        <taxon>Diversisporales</taxon>
        <taxon>Gigasporaceae</taxon>
        <taxon>Gigaspora</taxon>
    </lineage>
</organism>